<evidence type="ECO:0000313" key="7">
    <source>
        <dbReference type="EMBL" id="TYB45583.1"/>
    </source>
</evidence>
<dbReference type="STRING" id="1220554.GCA_001552135_05721"/>
<evidence type="ECO:0000259" key="5">
    <source>
        <dbReference type="Pfam" id="PF00370"/>
    </source>
</evidence>
<dbReference type="PROSITE" id="PS00445">
    <property type="entry name" value="FGGY_KINASES_2"/>
    <property type="match status" value="1"/>
</dbReference>
<evidence type="ECO:0000256" key="3">
    <source>
        <dbReference type="ARBA" id="ARBA00022777"/>
    </source>
</evidence>
<keyword evidence="2 4" id="KW-0808">Transferase</keyword>
<evidence type="ECO:0000256" key="2">
    <source>
        <dbReference type="ARBA" id="ARBA00022679"/>
    </source>
</evidence>
<dbReference type="SUPFAM" id="SSF53067">
    <property type="entry name" value="Actin-like ATPase domain"/>
    <property type="match status" value="2"/>
</dbReference>
<comment type="caution">
    <text evidence="7">The sequence shown here is derived from an EMBL/GenBank/DDBJ whole genome shotgun (WGS) entry which is preliminary data.</text>
</comment>
<dbReference type="GO" id="GO:0016301">
    <property type="term" value="F:kinase activity"/>
    <property type="evidence" value="ECO:0007669"/>
    <property type="project" value="UniProtKB-KW"/>
</dbReference>
<dbReference type="InterPro" id="IPR018484">
    <property type="entry name" value="FGGY_N"/>
</dbReference>
<dbReference type="InterPro" id="IPR000577">
    <property type="entry name" value="Carb_kinase_FGGY"/>
</dbReference>
<organism evidence="7 8">
    <name type="scientific">Actinomadura chibensis</name>
    <dbReference type="NCBI Taxonomy" id="392828"/>
    <lineage>
        <taxon>Bacteria</taxon>
        <taxon>Bacillati</taxon>
        <taxon>Actinomycetota</taxon>
        <taxon>Actinomycetes</taxon>
        <taxon>Streptosporangiales</taxon>
        <taxon>Thermomonosporaceae</taxon>
        <taxon>Actinomadura</taxon>
    </lineage>
</organism>
<gene>
    <name evidence="7" type="ORF">FXF69_19335</name>
</gene>
<dbReference type="CDD" id="cd07802">
    <property type="entry name" value="ASKHA_NBD_FGGY_EcLyxK-like"/>
    <property type="match status" value="1"/>
</dbReference>
<keyword evidence="3 4" id="KW-0418">Kinase</keyword>
<dbReference type="PANTHER" id="PTHR43095:SF3">
    <property type="entry name" value="L-XYLULOSE_3-KETO-L-GULONATE KINASE"/>
    <property type="match status" value="1"/>
</dbReference>
<dbReference type="Gene3D" id="3.30.420.40">
    <property type="match status" value="2"/>
</dbReference>
<dbReference type="GO" id="GO:0016773">
    <property type="term" value="F:phosphotransferase activity, alcohol group as acceptor"/>
    <property type="evidence" value="ECO:0007669"/>
    <property type="project" value="InterPro"/>
</dbReference>
<accession>A0A5D0NM55</accession>
<dbReference type="InterPro" id="IPR050406">
    <property type="entry name" value="FGGY_Carb_Kinase"/>
</dbReference>
<dbReference type="Proteomes" id="UP000323380">
    <property type="component" value="Unassembled WGS sequence"/>
</dbReference>
<dbReference type="InterPro" id="IPR018483">
    <property type="entry name" value="Carb_kinase_FGGY_CS"/>
</dbReference>
<sequence>MDTRERSGSESVNAEPVLLGIDAGQTITKAVLFDPGGRELAAAEVPTRVESPRPRWQERDMDALWRECVQAVRTCLGRARLDPARVAAVGVCGHNDGAYLVDEALRPVRRAILATDSRAYRYAESARCPERAARALAVTGQVPFAASPAAVLAWLRDHEPESFARTRWTLFCKDWVRLRLTGAVATDPSEASASFTDVHTQEWSVQALELFGLAALSDRLPPILDGAAPAGTVTDDAAEATGLPPGTPVVTGAHDVDAAAIGVGAVAPGSLSLVLGTFSINQVVTDAPCADPRWQARSFVRPKQWLHMSTSPSGATNLEWAVRRFGPWRPDGAPDYASALAGAERGRPGHGDPPVYLPFLYGSPHSDTLGAALAGLRGWHDRDDVMRAVIEGVAFNHRFHVDALRERLDVRGPARLCGGGARSELWSGLLADTLGVAVEVTDAAEAGARGAAVLAGVGCGVYADIYDGVRRAVRVARRHEVDAAASAELDDGYARYRAVVEALLALPASAPRPGGTGGPAGGDRT</sequence>
<feature type="domain" description="Carbohydrate kinase FGGY C-terminal" evidence="6">
    <location>
        <begin position="366"/>
        <end position="458"/>
    </location>
</feature>
<dbReference type="AlphaFoldDB" id="A0A5D0NM55"/>
<proteinExistence type="inferred from homology"/>
<dbReference type="EMBL" id="VSFG01000003">
    <property type="protein sequence ID" value="TYB45583.1"/>
    <property type="molecule type" value="Genomic_DNA"/>
</dbReference>
<feature type="domain" description="Carbohydrate kinase FGGY N-terminal" evidence="5">
    <location>
        <begin position="18"/>
        <end position="262"/>
    </location>
</feature>
<evidence type="ECO:0000256" key="1">
    <source>
        <dbReference type="ARBA" id="ARBA00009156"/>
    </source>
</evidence>
<dbReference type="Pfam" id="PF02782">
    <property type="entry name" value="FGGY_C"/>
    <property type="match status" value="1"/>
</dbReference>
<protein>
    <submittedName>
        <fullName evidence="7">Carbohydrate kinase</fullName>
    </submittedName>
</protein>
<dbReference type="InterPro" id="IPR018485">
    <property type="entry name" value="FGGY_C"/>
</dbReference>
<name>A0A5D0NM55_9ACTN</name>
<evidence type="ECO:0000313" key="8">
    <source>
        <dbReference type="Proteomes" id="UP000323380"/>
    </source>
</evidence>
<evidence type="ECO:0000256" key="4">
    <source>
        <dbReference type="RuleBase" id="RU003733"/>
    </source>
</evidence>
<dbReference type="GO" id="GO:0005975">
    <property type="term" value="P:carbohydrate metabolic process"/>
    <property type="evidence" value="ECO:0007669"/>
    <property type="project" value="InterPro"/>
</dbReference>
<comment type="similarity">
    <text evidence="1 4">Belongs to the FGGY kinase family.</text>
</comment>
<keyword evidence="8" id="KW-1185">Reference proteome</keyword>
<dbReference type="Pfam" id="PF00370">
    <property type="entry name" value="FGGY_N"/>
    <property type="match status" value="1"/>
</dbReference>
<dbReference type="InterPro" id="IPR043129">
    <property type="entry name" value="ATPase_NBD"/>
</dbReference>
<evidence type="ECO:0000259" key="6">
    <source>
        <dbReference type="Pfam" id="PF02782"/>
    </source>
</evidence>
<reference evidence="7 8" key="1">
    <citation type="submission" date="2019-08" db="EMBL/GenBank/DDBJ databases">
        <title>Actinomadura sp. nov. CYP1-5 isolated from mountain soil.</title>
        <authorList>
            <person name="Songsumanus A."/>
            <person name="Kuncharoen N."/>
            <person name="Kudo T."/>
            <person name="Yuki M."/>
            <person name="Igarashi Y."/>
            <person name="Tanasupawat S."/>
        </authorList>
    </citation>
    <scope>NUCLEOTIDE SEQUENCE [LARGE SCALE GENOMIC DNA]</scope>
    <source>
        <strain evidence="7 8">JCM 14158</strain>
    </source>
</reference>
<dbReference type="PIRSF" id="PIRSF000538">
    <property type="entry name" value="GlpK"/>
    <property type="match status" value="1"/>
</dbReference>
<dbReference type="PANTHER" id="PTHR43095">
    <property type="entry name" value="SUGAR KINASE"/>
    <property type="match status" value="1"/>
</dbReference>